<name>A0A2K1PCY1_9BACT</name>
<keyword evidence="2" id="KW-1185">Reference proteome</keyword>
<organism evidence="1 2">
    <name type="scientific">Petrotoga miotherma DSM 10691</name>
    <dbReference type="NCBI Taxonomy" id="1434326"/>
    <lineage>
        <taxon>Bacteria</taxon>
        <taxon>Thermotogati</taxon>
        <taxon>Thermotogota</taxon>
        <taxon>Thermotogae</taxon>
        <taxon>Petrotogales</taxon>
        <taxon>Petrotogaceae</taxon>
        <taxon>Petrotoga</taxon>
    </lineage>
</organism>
<protein>
    <submittedName>
        <fullName evidence="1">Uncharacterized protein</fullName>
    </submittedName>
</protein>
<accession>A0A2K1PCY1</accession>
<dbReference type="AlphaFoldDB" id="A0A2K1PCY1"/>
<sequence length="46" mass="5238">MGRERGKKEQTPFLMVEKRGKGPQVPLPHGWGAGEGRYKAHYMLVE</sequence>
<gene>
    <name evidence="1" type="ORF">X928_04780</name>
</gene>
<dbReference type="EMBL" id="AZRM01000023">
    <property type="protein sequence ID" value="PNS00588.1"/>
    <property type="molecule type" value="Genomic_DNA"/>
</dbReference>
<evidence type="ECO:0000313" key="1">
    <source>
        <dbReference type="EMBL" id="PNS00588.1"/>
    </source>
</evidence>
<dbReference type="Proteomes" id="UP000236199">
    <property type="component" value="Unassembled WGS sequence"/>
</dbReference>
<comment type="caution">
    <text evidence="1">The sequence shown here is derived from an EMBL/GenBank/DDBJ whole genome shotgun (WGS) entry which is preliminary data.</text>
</comment>
<evidence type="ECO:0000313" key="2">
    <source>
        <dbReference type="Proteomes" id="UP000236199"/>
    </source>
</evidence>
<reference evidence="1 2" key="1">
    <citation type="submission" date="2013-12" db="EMBL/GenBank/DDBJ databases">
        <title>Comparative genomics of Petrotoga isolates.</title>
        <authorList>
            <person name="Nesbo C.L."/>
            <person name="Charchuk R."/>
            <person name="Chow K."/>
        </authorList>
    </citation>
    <scope>NUCLEOTIDE SEQUENCE [LARGE SCALE GENOMIC DNA]</scope>
    <source>
        <strain evidence="1 2">DSM 10691</strain>
    </source>
</reference>
<proteinExistence type="predicted"/>